<dbReference type="Gene3D" id="2.10.110.10">
    <property type="entry name" value="Cysteine Rich Protein"/>
    <property type="match status" value="1"/>
</dbReference>
<dbReference type="GO" id="GO:0046872">
    <property type="term" value="F:metal ion binding"/>
    <property type="evidence" value="ECO:0007669"/>
    <property type="project" value="UniProtKB-KW"/>
</dbReference>
<dbReference type="GO" id="GO:0008307">
    <property type="term" value="F:structural constituent of muscle"/>
    <property type="evidence" value="ECO:0007669"/>
    <property type="project" value="TreeGrafter"/>
</dbReference>
<keyword evidence="2" id="KW-0479">Metal-binding</keyword>
<gene>
    <name evidence="7" type="ORF">PACLA_8A017484</name>
</gene>
<keyword evidence="8" id="KW-1185">Reference proteome</keyword>
<dbReference type="GO" id="GO:0005634">
    <property type="term" value="C:nucleus"/>
    <property type="evidence" value="ECO:0007669"/>
    <property type="project" value="UniProtKB-SubCell"/>
</dbReference>
<organism evidence="7 8">
    <name type="scientific">Paramuricea clavata</name>
    <name type="common">Red gorgonian</name>
    <name type="synonym">Violescent sea-whip</name>
    <dbReference type="NCBI Taxonomy" id="317549"/>
    <lineage>
        <taxon>Eukaryota</taxon>
        <taxon>Metazoa</taxon>
        <taxon>Cnidaria</taxon>
        <taxon>Anthozoa</taxon>
        <taxon>Octocorallia</taxon>
        <taxon>Malacalcyonacea</taxon>
        <taxon>Plexauridae</taxon>
        <taxon>Paramuricea</taxon>
    </lineage>
</organism>
<proteinExistence type="predicted"/>
<dbReference type="SUPFAM" id="SSF57716">
    <property type="entry name" value="Glucocorticoid receptor-like (DNA-binding domain)"/>
    <property type="match status" value="1"/>
</dbReference>
<dbReference type="Proteomes" id="UP001152795">
    <property type="component" value="Unassembled WGS sequence"/>
</dbReference>
<protein>
    <submittedName>
        <fullName evidence="7">Cysteine and glycine-rich 1-like</fullName>
    </submittedName>
</protein>
<evidence type="ECO:0000313" key="8">
    <source>
        <dbReference type="Proteomes" id="UP001152795"/>
    </source>
</evidence>
<dbReference type="PANTHER" id="PTHR24215">
    <property type="entry name" value="RHO-GTPASE-ACTIVATING PROTEIN LRG1"/>
    <property type="match status" value="1"/>
</dbReference>
<dbReference type="GO" id="GO:0042805">
    <property type="term" value="F:actinin binding"/>
    <property type="evidence" value="ECO:0007669"/>
    <property type="project" value="TreeGrafter"/>
</dbReference>
<dbReference type="PANTHER" id="PTHR24215:SF35">
    <property type="entry name" value="MUSCLE LIM PROTEIN MLP84B"/>
    <property type="match status" value="1"/>
</dbReference>
<comment type="caution">
    <text evidence="7">The sequence shown here is derived from an EMBL/GenBank/DDBJ whole genome shotgun (WGS) entry which is preliminary data.</text>
</comment>
<comment type="subcellular location">
    <subcellularLocation>
        <location evidence="1">Nucleus</location>
    </subcellularLocation>
</comment>
<evidence type="ECO:0000256" key="2">
    <source>
        <dbReference type="ARBA" id="ARBA00022723"/>
    </source>
</evidence>
<dbReference type="Pfam" id="PF00412">
    <property type="entry name" value="LIM"/>
    <property type="match status" value="1"/>
</dbReference>
<dbReference type="GO" id="GO:0060537">
    <property type="term" value="P:muscle tissue development"/>
    <property type="evidence" value="ECO:0007669"/>
    <property type="project" value="TreeGrafter"/>
</dbReference>
<dbReference type="EMBL" id="CACRXK020000137">
    <property type="protein sequence ID" value="CAB3978734.1"/>
    <property type="molecule type" value="Genomic_DNA"/>
</dbReference>
<name>A0A6S7FGV4_PARCT</name>
<evidence type="ECO:0000313" key="7">
    <source>
        <dbReference type="EMBL" id="CAB3978734.1"/>
    </source>
</evidence>
<dbReference type="OrthoDB" id="8062037at2759"/>
<keyword evidence="6" id="KW-0539">Nucleus</keyword>
<dbReference type="GO" id="GO:0045214">
    <property type="term" value="P:sarcomere organization"/>
    <property type="evidence" value="ECO:0007669"/>
    <property type="project" value="TreeGrafter"/>
</dbReference>
<accession>A0A6S7FGV4</accession>
<sequence>MSGFGGGVRCKVCGKAVYHAERAEGSPEFHKMCLKCSLCNKLLDSTTVTMHEGKDIKEQTIRCLGTGH</sequence>
<keyword evidence="5" id="KW-0440">LIM domain</keyword>
<dbReference type="AlphaFoldDB" id="A0A6S7FGV4"/>
<reference evidence="7" key="1">
    <citation type="submission" date="2020-04" db="EMBL/GenBank/DDBJ databases">
        <authorList>
            <person name="Alioto T."/>
            <person name="Alioto T."/>
            <person name="Gomez Garrido J."/>
        </authorList>
    </citation>
    <scope>NUCLEOTIDE SEQUENCE</scope>
    <source>
        <strain evidence="7">A484AB</strain>
    </source>
</reference>
<evidence type="ECO:0000256" key="5">
    <source>
        <dbReference type="ARBA" id="ARBA00023038"/>
    </source>
</evidence>
<dbReference type="InterPro" id="IPR001781">
    <property type="entry name" value="Znf_LIM"/>
</dbReference>
<evidence type="ECO:0000256" key="4">
    <source>
        <dbReference type="ARBA" id="ARBA00022833"/>
    </source>
</evidence>
<evidence type="ECO:0000256" key="6">
    <source>
        <dbReference type="ARBA" id="ARBA00023242"/>
    </source>
</evidence>
<evidence type="ECO:0000256" key="3">
    <source>
        <dbReference type="ARBA" id="ARBA00022737"/>
    </source>
</evidence>
<keyword evidence="3" id="KW-0677">Repeat</keyword>
<dbReference type="GO" id="GO:0030018">
    <property type="term" value="C:Z disc"/>
    <property type="evidence" value="ECO:0007669"/>
    <property type="project" value="TreeGrafter"/>
</dbReference>
<keyword evidence="4" id="KW-0862">Zinc</keyword>
<dbReference type="PROSITE" id="PS50023">
    <property type="entry name" value="LIM_DOMAIN_2"/>
    <property type="match status" value="1"/>
</dbReference>
<dbReference type="PROSITE" id="PS00478">
    <property type="entry name" value="LIM_DOMAIN_1"/>
    <property type="match status" value="1"/>
</dbReference>
<evidence type="ECO:0000256" key="1">
    <source>
        <dbReference type="ARBA" id="ARBA00004123"/>
    </source>
</evidence>